<dbReference type="EMBL" id="JAINWA010000003">
    <property type="protein sequence ID" value="MCD1655235.1"/>
    <property type="molecule type" value="Genomic_DNA"/>
</dbReference>
<feature type="compositionally biased region" description="Low complexity" evidence="3">
    <location>
        <begin position="556"/>
        <end position="587"/>
    </location>
</feature>
<evidence type="ECO:0000313" key="6">
    <source>
        <dbReference type="Proteomes" id="UP001198163"/>
    </source>
</evidence>
<evidence type="ECO:0000256" key="2">
    <source>
        <dbReference type="ARBA" id="ARBA00022840"/>
    </source>
</evidence>
<dbReference type="Pfam" id="PF16326">
    <property type="entry name" value="ABC_tran_CTD"/>
    <property type="match status" value="1"/>
</dbReference>
<dbReference type="SMART" id="SM00382">
    <property type="entry name" value="AAA"/>
    <property type="match status" value="2"/>
</dbReference>
<dbReference type="GO" id="GO:0003677">
    <property type="term" value="F:DNA binding"/>
    <property type="evidence" value="ECO:0007669"/>
    <property type="project" value="InterPro"/>
</dbReference>
<dbReference type="PROSITE" id="PS00211">
    <property type="entry name" value="ABC_TRANSPORTER_1"/>
    <property type="match status" value="2"/>
</dbReference>
<dbReference type="Gene3D" id="3.40.50.300">
    <property type="entry name" value="P-loop containing nucleotide triphosphate hydrolases"/>
    <property type="match status" value="2"/>
</dbReference>
<dbReference type="InterPro" id="IPR051309">
    <property type="entry name" value="ABCF_ATPase"/>
</dbReference>
<dbReference type="FunFam" id="3.40.50.300:FF:000011">
    <property type="entry name" value="Putative ABC transporter ATP-binding component"/>
    <property type="match status" value="1"/>
</dbReference>
<evidence type="ECO:0000259" key="4">
    <source>
        <dbReference type="PROSITE" id="PS50893"/>
    </source>
</evidence>
<dbReference type="GO" id="GO:0016887">
    <property type="term" value="F:ATP hydrolysis activity"/>
    <property type="evidence" value="ECO:0007669"/>
    <property type="project" value="InterPro"/>
</dbReference>
<dbReference type="SUPFAM" id="SSF52540">
    <property type="entry name" value="P-loop containing nucleoside triphosphate hydrolases"/>
    <property type="match status" value="2"/>
</dbReference>
<gene>
    <name evidence="5" type="ORF">K7J14_11080</name>
</gene>
<dbReference type="Pfam" id="PF12848">
    <property type="entry name" value="ABC_tran_Xtn"/>
    <property type="match status" value="1"/>
</dbReference>
<dbReference type="AlphaFoldDB" id="A0AAE3EHS0"/>
<dbReference type="InterPro" id="IPR032524">
    <property type="entry name" value="ABC_tran_C"/>
</dbReference>
<evidence type="ECO:0000256" key="3">
    <source>
        <dbReference type="SAM" id="MobiDB-lite"/>
    </source>
</evidence>
<feature type="region of interest" description="Disordered" evidence="3">
    <location>
        <begin position="556"/>
        <end position="607"/>
    </location>
</feature>
<dbReference type="PROSITE" id="PS50893">
    <property type="entry name" value="ABC_TRANSPORTER_2"/>
    <property type="match status" value="2"/>
</dbReference>
<dbReference type="InterPro" id="IPR017871">
    <property type="entry name" value="ABC_transporter-like_CS"/>
</dbReference>
<dbReference type="PANTHER" id="PTHR42855:SF2">
    <property type="entry name" value="DRUG RESISTANCE ABC TRANSPORTER,ATP-BINDING PROTEIN"/>
    <property type="match status" value="1"/>
</dbReference>
<reference evidence="5" key="1">
    <citation type="submission" date="2021-08" db="EMBL/GenBank/DDBJ databases">
        <title>Comparative analyses of Brucepasteria parasyntrophica and Teretinema zuelzerae.</title>
        <authorList>
            <person name="Song Y."/>
            <person name="Brune A."/>
        </authorList>
    </citation>
    <scope>NUCLEOTIDE SEQUENCE</scope>
    <source>
        <strain evidence="5">DSM 1903</strain>
    </source>
</reference>
<dbReference type="RefSeq" id="WP_230756134.1">
    <property type="nucleotide sequence ID" value="NZ_JAINWA010000003.1"/>
</dbReference>
<feature type="domain" description="ABC transporter" evidence="4">
    <location>
        <begin position="4"/>
        <end position="264"/>
    </location>
</feature>
<dbReference type="Gene3D" id="1.10.287.380">
    <property type="entry name" value="Valyl-tRNA synthetase, C-terminal domain"/>
    <property type="match status" value="1"/>
</dbReference>
<dbReference type="GO" id="GO:0005524">
    <property type="term" value="F:ATP binding"/>
    <property type="evidence" value="ECO:0007669"/>
    <property type="project" value="UniProtKB-KW"/>
</dbReference>
<accession>A0AAE3EHS0</accession>
<dbReference type="InterPro" id="IPR003593">
    <property type="entry name" value="AAA+_ATPase"/>
</dbReference>
<comment type="caution">
    <text evidence="5">The sequence shown here is derived from an EMBL/GenBank/DDBJ whole genome shotgun (WGS) entry which is preliminary data.</text>
</comment>
<dbReference type="InterPro" id="IPR027417">
    <property type="entry name" value="P-loop_NTPase"/>
</dbReference>
<dbReference type="Pfam" id="PF00005">
    <property type="entry name" value="ABC_tran"/>
    <property type="match status" value="2"/>
</dbReference>
<keyword evidence="2 5" id="KW-0067">ATP-binding</keyword>
<dbReference type="InterPro" id="IPR037118">
    <property type="entry name" value="Val-tRNA_synth_C_sf"/>
</dbReference>
<sequence length="671" mass="74560">MAFVQFSRVSLAFGNRDILDSVSLNLAAGTRAALAGANGSGKSTLMKVLAGTIAPDGGERAIQKGTRVSYLPQSGIVHTGRPLIEEVETAFSRGRELLERMEALGEELARTGSLGGDETRIARLVEEHHEAQQALEESGWHRRHTLAEQTLLGLGFSLEDLGRNVSEFSGGWQMRVALAKILLEKPDILLLDEPTNYLDLEARNWLESWLSDFSGGFLIVSHDRYFLDVTINEVYELFGGALKRYAGTYTRYEQIRAQELESLMKKYEEQQEEIARTEDFIRRFRYNASKAAMVQDRIKRLEKIERIEIPESLKKMRFRFPPAPHSGRLVLTAKGLRRSYGDRLIIDNLDFVLEKDERLVVVGRNGAGKSTLLRILAGQDQATGGTVTLGSGVAAGYFSQDNAETLTGPEKILDLLESEAPLELIPRLRDMLASFLFRGDDIYKPVNVLSGGEKSRLALLRLLLKPLNLLILDEPTNHLDLHSKDVLLEALKEFGGTVIFVSHDRGFIQGLATRVLELTAGDPASDAGTRIPSRVRNFPGDYGYYLSQLEREAEAAGSFSGEGSPSGKKSPSASSVSVSVQSSSGARSYEEEKRYKAERRKLEKEEQRLLSEIEAAESEKTTREAELCDPAVYSDGEKSKFVQSEIERLEALAADLSAQWEEVLLQLEEKS</sequence>
<evidence type="ECO:0000313" key="5">
    <source>
        <dbReference type="EMBL" id="MCD1655235.1"/>
    </source>
</evidence>
<feature type="compositionally biased region" description="Basic and acidic residues" evidence="3">
    <location>
        <begin position="588"/>
        <end position="607"/>
    </location>
</feature>
<proteinExistence type="predicted"/>
<name>A0AAE3EHS0_9SPIR</name>
<dbReference type="Proteomes" id="UP001198163">
    <property type="component" value="Unassembled WGS sequence"/>
</dbReference>
<keyword evidence="6" id="KW-1185">Reference proteome</keyword>
<dbReference type="CDD" id="cd03221">
    <property type="entry name" value="ABCF_EF-3"/>
    <property type="match status" value="2"/>
</dbReference>
<feature type="domain" description="ABC transporter" evidence="4">
    <location>
        <begin position="331"/>
        <end position="545"/>
    </location>
</feature>
<protein>
    <submittedName>
        <fullName evidence="5">ABC-F family ATP-binding cassette domain-containing protein</fullName>
    </submittedName>
</protein>
<dbReference type="PANTHER" id="PTHR42855">
    <property type="entry name" value="ABC TRANSPORTER ATP-BINDING SUBUNIT"/>
    <property type="match status" value="1"/>
</dbReference>
<dbReference type="InterPro" id="IPR032781">
    <property type="entry name" value="ABC_tran_Xtn"/>
</dbReference>
<dbReference type="InterPro" id="IPR003439">
    <property type="entry name" value="ABC_transporter-like_ATP-bd"/>
</dbReference>
<keyword evidence="1" id="KW-0547">Nucleotide-binding</keyword>
<evidence type="ECO:0000256" key="1">
    <source>
        <dbReference type="ARBA" id="ARBA00022741"/>
    </source>
</evidence>
<organism evidence="5 6">
    <name type="scientific">Teretinema zuelzerae</name>
    <dbReference type="NCBI Taxonomy" id="156"/>
    <lineage>
        <taxon>Bacteria</taxon>
        <taxon>Pseudomonadati</taxon>
        <taxon>Spirochaetota</taxon>
        <taxon>Spirochaetia</taxon>
        <taxon>Spirochaetales</taxon>
        <taxon>Treponemataceae</taxon>
        <taxon>Teretinema</taxon>
    </lineage>
</organism>